<comment type="caution">
    <text evidence="2">The sequence shown here is derived from an EMBL/GenBank/DDBJ whole genome shotgun (WGS) entry which is preliminary data.</text>
</comment>
<feature type="domain" description="F-box" evidence="1">
    <location>
        <begin position="14"/>
        <end position="54"/>
    </location>
</feature>
<evidence type="ECO:0000313" key="2">
    <source>
        <dbReference type="EMBL" id="KAG5557106.1"/>
    </source>
</evidence>
<dbReference type="InterPro" id="IPR001810">
    <property type="entry name" value="F-box_dom"/>
</dbReference>
<dbReference type="PANTHER" id="PTHR46407">
    <property type="entry name" value="OS02G0208700 PROTEIN"/>
    <property type="match status" value="1"/>
</dbReference>
<dbReference type="Gene3D" id="1.20.1280.50">
    <property type="match status" value="1"/>
</dbReference>
<reference evidence="2" key="1">
    <citation type="submission" date="2020-08" db="EMBL/GenBank/DDBJ databases">
        <title>Plant Genome Project.</title>
        <authorList>
            <person name="Zhang R.-G."/>
        </authorList>
    </citation>
    <scope>NUCLEOTIDE SEQUENCE</scope>
    <source>
        <strain evidence="2">WSP0</strain>
        <tissue evidence="2">Leaf</tissue>
    </source>
</reference>
<evidence type="ECO:0000313" key="3">
    <source>
        <dbReference type="Proteomes" id="UP000823749"/>
    </source>
</evidence>
<evidence type="ECO:0000259" key="1">
    <source>
        <dbReference type="SMART" id="SM00256"/>
    </source>
</evidence>
<proteinExistence type="predicted"/>
<dbReference type="SMART" id="SM00256">
    <property type="entry name" value="FBOX"/>
    <property type="match status" value="1"/>
</dbReference>
<dbReference type="AlphaFoldDB" id="A0AAV6KWT0"/>
<protein>
    <recommendedName>
        <fullName evidence="1">F-box domain-containing protein</fullName>
    </recommendedName>
</protein>
<name>A0AAV6KWT0_9ERIC</name>
<dbReference type="PANTHER" id="PTHR46407:SF4">
    <property type="entry name" value="F-BOX DOMAIN-CONTAINING PROTEIN"/>
    <property type="match status" value="1"/>
</dbReference>
<dbReference type="Pfam" id="PF00646">
    <property type="entry name" value="F-box"/>
    <property type="match status" value="1"/>
</dbReference>
<dbReference type="InterPro" id="IPR036047">
    <property type="entry name" value="F-box-like_dom_sf"/>
</dbReference>
<dbReference type="Proteomes" id="UP000823749">
    <property type="component" value="Chromosome 3"/>
</dbReference>
<dbReference type="SUPFAM" id="SSF81383">
    <property type="entry name" value="F-box domain"/>
    <property type="match status" value="1"/>
</dbReference>
<accession>A0AAV6KWT0</accession>
<sequence>MAMSTEFTKLFPNLPEELALECLTRLNYVARRVGALVCRRWRELLLNKDFFYHRNAPGSPKNLPLWSSQSRFIEKYQFTSRATSFSNILPG</sequence>
<dbReference type="GO" id="GO:2000762">
    <property type="term" value="P:regulation of phenylpropanoid metabolic process"/>
    <property type="evidence" value="ECO:0007669"/>
    <property type="project" value="InterPro"/>
</dbReference>
<organism evidence="2 3">
    <name type="scientific">Rhododendron griersonianum</name>
    <dbReference type="NCBI Taxonomy" id="479676"/>
    <lineage>
        <taxon>Eukaryota</taxon>
        <taxon>Viridiplantae</taxon>
        <taxon>Streptophyta</taxon>
        <taxon>Embryophyta</taxon>
        <taxon>Tracheophyta</taxon>
        <taxon>Spermatophyta</taxon>
        <taxon>Magnoliopsida</taxon>
        <taxon>eudicotyledons</taxon>
        <taxon>Gunneridae</taxon>
        <taxon>Pentapetalae</taxon>
        <taxon>asterids</taxon>
        <taxon>Ericales</taxon>
        <taxon>Ericaceae</taxon>
        <taxon>Ericoideae</taxon>
        <taxon>Rhodoreae</taxon>
        <taxon>Rhododendron</taxon>
    </lineage>
</organism>
<dbReference type="InterPro" id="IPR044595">
    <property type="entry name" value="KMD1-4"/>
</dbReference>
<gene>
    <name evidence="2" type="ORF">RHGRI_007390</name>
</gene>
<dbReference type="EMBL" id="JACTNZ010000003">
    <property type="protein sequence ID" value="KAG5557106.1"/>
    <property type="molecule type" value="Genomic_DNA"/>
</dbReference>
<dbReference type="GO" id="GO:0080037">
    <property type="term" value="P:negative regulation of cytokinin-activated signaling pathway"/>
    <property type="evidence" value="ECO:0007669"/>
    <property type="project" value="InterPro"/>
</dbReference>
<keyword evidence="3" id="KW-1185">Reference proteome</keyword>